<evidence type="ECO:0000313" key="1">
    <source>
        <dbReference type="RefSeq" id="XP_016491630.1"/>
    </source>
</evidence>
<proteinExistence type="predicted"/>
<dbReference type="OrthoDB" id="1752139at2759"/>
<dbReference type="RefSeq" id="XP_016491630.1">
    <property type="nucleotide sequence ID" value="XM_016636144.1"/>
</dbReference>
<dbReference type="KEGG" id="nta:107811257"/>
<dbReference type="AlphaFoldDB" id="A0A1S4BRW3"/>
<dbReference type="PANTHER" id="PTHR33223:SF11">
    <property type="entry name" value="ELEMENT PROTEIN, PUTATIVE-RELATED"/>
    <property type="match status" value="1"/>
</dbReference>
<organism evidence="1">
    <name type="scientific">Nicotiana tabacum</name>
    <name type="common">Common tobacco</name>
    <dbReference type="NCBI Taxonomy" id="4097"/>
    <lineage>
        <taxon>Eukaryota</taxon>
        <taxon>Viridiplantae</taxon>
        <taxon>Streptophyta</taxon>
        <taxon>Embryophyta</taxon>
        <taxon>Tracheophyta</taxon>
        <taxon>Spermatophyta</taxon>
        <taxon>Magnoliopsida</taxon>
        <taxon>eudicotyledons</taxon>
        <taxon>Gunneridae</taxon>
        <taxon>Pentapetalae</taxon>
        <taxon>asterids</taxon>
        <taxon>lamiids</taxon>
        <taxon>Solanales</taxon>
        <taxon>Solanaceae</taxon>
        <taxon>Nicotianoideae</taxon>
        <taxon>Nicotianeae</taxon>
        <taxon>Nicotiana</taxon>
    </lineage>
</organism>
<dbReference type="PANTHER" id="PTHR33223">
    <property type="entry name" value="CCHC-TYPE DOMAIN-CONTAINING PROTEIN"/>
    <property type="match status" value="1"/>
</dbReference>
<name>A0A1S4BRW3_TOBAC</name>
<sequence length="358" mass="40875">MPKLPKYNGTSDPNEHITTYTCAGKGNDPKYDQIEPVLLKRFGETLSKETIMWCHNLVPDPINSLTIPAGSSIKRHADAIEATTREPDTSRAEQRGNETPWEFTPYSLMERTRLPPVSDNLAIQAFTQSLNKPGPAISGQFKQNLIKYLAKTWSDARTQHQSQIRVVDDHPGASSGSTYPNRLLAKKPMPNRRRFDEDAWPTRVPRPSEYNFHIAIPNIVFAVGKTRDVEWLGPIRSNSSQRDNSMACKLHSKCGRGAEDSHQLRRKDDKTLDKNHYRELTSDRIQVQSPVWQAASRNKENRPQRIATTMENQRSFPRTCKRESTISRHQRKVDLGIYPKGCPYIQQRGYRGLVLTSQ</sequence>
<gene>
    <name evidence="1" type="primary">LOC107811257</name>
</gene>
<accession>A0A1S4BRW3</accession>
<dbReference type="PaxDb" id="4097-A0A1S4BRW3"/>
<reference evidence="1" key="1">
    <citation type="submission" date="2025-08" db="UniProtKB">
        <authorList>
            <consortium name="RefSeq"/>
        </authorList>
    </citation>
    <scope>IDENTIFICATION</scope>
</reference>
<protein>
    <submittedName>
        <fullName evidence="1">Uncharacterized protein</fullName>
    </submittedName>
</protein>